<organism evidence="2 3">
    <name type="scientific">Angustibacter aerolatus</name>
    <dbReference type="NCBI Taxonomy" id="1162965"/>
    <lineage>
        <taxon>Bacteria</taxon>
        <taxon>Bacillati</taxon>
        <taxon>Actinomycetota</taxon>
        <taxon>Actinomycetes</taxon>
        <taxon>Kineosporiales</taxon>
        <taxon>Kineosporiaceae</taxon>
    </lineage>
</organism>
<feature type="compositionally biased region" description="Basic residues" evidence="1">
    <location>
        <begin position="112"/>
        <end position="138"/>
    </location>
</feature>
<feature type="compositionally biased region" description="Basic residues" evidence="1">
    <location>
        <begin position="235"/>
        <end position="244"/>
    </location>
</feature>
<evidence type="ECO:0000256" key="1">
    <source>
        <dbReference type="SAM" id="MobiDB-lite"/>
    </source>
</evidence>
<evidence type="ECO:0000313" key="2">
    <source>
        <dbReference type="EMBL" id="GMA87020.1"/>
    </source>
</evidence>
<dbReference type="Gene3D" id="3.40.190.10">
    <property type="entry name" value="Periplasmic binding protein-like II"/>
    <property type="match status" value="1"/>
</dbReference>
<accession>A0ABQ6JIF8</accession>
<evidence type="ECO:0000313" key="3">
    <source>
        <dbReference type="Proteomes" id="UP001157017"/>
    </source>
</evidence>
<dbReference type="Proteomes" id="UP001157017">
    <property type="component" value="Unassembled WGS sequence"/>
</dbReference>
<feature type="region of interest" description="Disordered" evidence="1">
    <location>
        <begin position="213"/>
        <end position="244"/>
    </location>
</feature>
<feature type="region of interest" description="Disordered" evidence="1">
    <location>
        <begin position="103"/>
        <end position="195"/>
    </location>
</feature>
<gene>
    <name evidence="2" type="ORF">GCM10025868_22700</name>
</gene>
<reference evidence="3" key="1">
    <citation type="journal article" date="2019" name="Int. J. Syst. Evol. Microbiol.">
        <title>The Global Catalogue of Microorganisms (GCM) 10K type strain sequencing project: providing services to taxonomists for standard genome sequencing and annotation.</title>
        <authorList>
            <consortium name="The Broad Institute Genomics Platform"/>
            <consortium name="The Broad Institute Genome Sequencing Center for Infectious Disease"/>
            <person name="Wu L."/>
            <person name="Ma J."/>
        </authorList>
    </citation>
    <scope>NUCLEOTIDE SEQUENCE [LARGE SCALE GENOMIC DNA]</scope>
    <source>
        <strain evidence="3">NBRC 108730</strain>
    </source>
</reference>
<proteinExistence type="predicted"/>
<feature type="compositionally biased region" description="Low complexity" evidence="1">
    <location>
        <begin position="162"/>
        <end position="184"/>
    </location>
</feature>
<dbReference type="EMBL" id="BSUZ01000001">
    <property type="protein sequence ID" value="GMA87020.1"/>
    <property type="molecule type" value="Genomic_DNA"/>
</dbReference>
<name>A0ABQ6JIF8_9ACTN</name>
<comment type="caution">
    <text evidence="2">The sequence shown here is derived from an EMBL/GenBank/DDBJ whole genome shotgun (WGS) entry which is preliminary data.</text>
</comment>
<feature type="compositionally biased region" description="Basic and acidic residues" evidence="1">
    <location>
        <begin position="139"/>
        <end position="161"/>
    </location>
</feature>
<evidence type="ECO:0008006" key="4">
    <source>
        <dbReference type="Google" id="ProtNLM"/>
    </source>
</evidence>
<protein>
    <recommendedName>
        <fullName evidence="4">Solute-binding protein family 3/N-terminal domain-containing protein</fullName>
    </recommendedName>
</protein>
<dbReference type="SUPFAM" id="SSF53850">
    <property type="entry name" value="Periplasmic binding protein-like II"/>
    <property type="match status" value="1"/>
</dbReference>
<sequence>MAYRFDPANPLGERADVRIVTAIDRGLGLALHLRPGLDPSDPESLRGRVFGVDVATSGFAFGMYEPARDAGLEPGSYEVVALGSTPRRLEALLEGRCDATMLNAGNEPAGRAGRRAPARPAHRRPVALPRHRARGRRRGAPDRGDRARAGPDRDGAGDRVGRACTTTPSTRPSTRSGFRPRSPTGTSRRLADPEQGLVLDGLVDPAALRTLVEPAAHAPARPAPRRRPRPDVRPGRRGCVRVSR</sequence>
<keyword evidence="3" id="KW-1185">Reference proteome</keyword>